<protein>
    <recommendedName>
        <fullName evidence="1">DinB-like domain-containing protein</fullName>
    </recommendedName>
</protein>
<proteinExistence type="predicted"/>
<dbReference type="InterPro" id="IPR034660">
    <property type="entry name" value="DinB/YfiT-like"/>
</dbReference>
<keyword evidence="3" id="KW-1185">Reference proteome</keyword>
<sequence length="175" mass="19440">MAVSAGISNALERNWGMVDRAIDGLSDETLARQISDSDNSIGWLLFHMSRVVDVFMNARFQGKPQIWIEDGWCEKFGLSDDPETTGQGWDTARLAAWPLPSKDVLVGYYEAMKACCRDYMSSVTDEELSATMSLRPGSDPEPKETIMGVLVFDNIVHGGQIAFLRGHLEGMGWFV</sequence>
<dbReference type="Pfam" id="PF12867">
    <property type="entry name" value="DinB_2"/>
    <property type="match status" value="1"/>
</dbReference>
<dbReference type="Proteomes" id="UP001174909">
    <property type="component" value="Unassembled WGS sequence"/>
</dbReference>
<reference evidence="2" key="1">
    <citation type="submission" date="2023-03" db="EMBL/GenBank/DDBJ databases">
        <authorList>
            <person name="Steffen K."/>
            <person name="Cardenas P."/>
        </authorList>
    </citation>
    <scope>NUCLEOTIDE SEQUENCE</scope>
</reference>
<dbReference type="AlphaFoldDB" id="A0AA35T3I8"/>
<evidence type="ECO:0000259" key="1">
    <source>
        <dbReference type="Pfam" id="PF12867"/>
    </source>
</evidence>
<comment type="caution">
    <text evidence="2">The sequence shown here is derived from an EMBL/GenBank/DDBJ whole genome shotgun (WGS) entry which is preliminary data.</text>
</comment>
<dbReference type="SUPFAM" id="SSF109854">
    <property type="entry name" value="DinB/YfiT-like putative metalloenzymes"/>
    <property type="match status" value="1"/>
</dbReference>
<name>A0AA35T3I8_GEOBA</name>
<organism evidence="2 3">
    <name type="scientific">Geodia barretti</name>
    <name type="common">Barrett's horny sponge</name>
    <dbReference type="NCBI Taxonomy" id="519541"/>
    <lineage>
        <taxon>Eukaryota</taxon>
        <taxon>Metazoa</taxon>
        <taxon>Porifera</taxon>
        <taxon>Demospongiae</taxon>
        <taxon>Heteroscleromorpha</taxon>
        <taxon>Tetractinellida</taxon>
        <taxon>Astrophorina</taxon>
        <taxon>Geodiidae</taxon>
        <taxon>Geodia</taxon>
    </lineage>
</organism>
<evidence type="ECO:0000313" key="2">
    <source>
        <dbReference type="EMBL" id="CAI8041100.1"/>
    </source>
</evidence>
<feature type="domain" description="DinB-like" evidence="1">
    <location>
        <begin position="10"/>
        <end position="161"/>
    </location>
</feature>
<evidence type="ECO:0000313" key="3">
    <source>
        <dbReference type="Proteomes" id="UP001174909"/>
    </source>
</evidence>
<gene>
    <name evidence="2" type="ORF">GBAR_LOCUS22840</name>
</gene>
<accession>A0AA35T3I8</accession>
<dbReference type="EMBL" id="CASHTH010003162">
    <property type="protein sequence ID" value="CAI8041100.1"/>
    <property type="molecule type" value="Genomic_DNA"/>
</dbReference>
<dbReference type="InterPro" id="IPR024775">
    <property type="entry name" value="DinB-like"/>
</dbReference>
<dbReference type="Gene3D" id="1.20.120.450">
    <property type="entry name" value="dinb family like domain"/>
    <property type="match status" value="1"/>
</dbReference>